<organism evidence="4 5">
    <name type="scientific">Lottia gigantea</name>
    <name type="common">Giant owl limpet</name>
    <dbReference type="NCBI Taxonomy" id="225164"/>
    <lineage>
        <taxon>Eukaryota</taxon>
        <taxon>Metazoa</taxon>
        <taxon>Spiralia</taxon>
        <taxon>Lophotrochozoa</taxon>
        <taxon>Mollusca</taxon>
        <taxon>Gastropoda</taxon>
        <taxon>Patellogastropoda</taxon>
        <taxon>Lottioidea</taxon>
        <taxon>Lottiidae</taxon>
        <taxon>Lottia</taxon>
    </lineage>
</organism>
<reference evidence="4 5" key="1">
    <citation type="journal article" date="2013" name="Nature">
        <title>Insights into bilaterian evolution from three spiralian genomes.</title>
        <authorList>
            <person name="Simakov O."/>
            <person name="Marletaz F."/>
            <person name="Cho S.J."/>
            <person name="Edsinger-Gonzales E."/>
            <person name="Havlak P."/>
            <person name="Hellsten U."/>
            <person name="Kuo D.H."/>
            <person name="Larsson T."/>
            <person name="Lv J."/>
            <person name="Arendt D."/>
            <person name="Savage R."/>
            <person name="Osoegawa K."/>
            <person name="de Jong P."/>
            <person name="Grimwood J."/>
            <person name="Chapman J.A."/>
            <person name="Shapiro H."/>
            <person name="Aerts A."/>
            <person name="Otillar R.P."/>
            <person name="Terry A.Y."/>
            <person name="Boore J.L."/>
            <person name="Grigoriev I.V."/>
            <person name="Lindberg D.R."/>
            <person name="Seaver E.C."/>
            <person name="Weisblat D.A."/>
            <person name="Putnam N.H."/>
            <person name="Rokhsar D.S."/>
        </authorList>
    </citation>
    <scope>NUCLEOTIDE SEQUENCE [LARGE SCALE GENOMIC DNA]</scope>
</reference>
<dbReference type="RefSeq" id="XP_009063471.1">
    <property type="nucleotide sequence ID" value="XM_009065223.1"/>
</dbReference>
<feature type="compositionally biased region" description="Polar residues" evidence="1">
    <location>
        <begin position="309"/>
        <end position="344"/>
    </location>
</feature>
<accession>V3ZN35</accession>
<evidence type="ECO:0000256" key="2">
    <source>
        <dbReference type="SAM" id="Phobius"/>
    </source>
</evidence>
<dbReference type="OMA" id="EHSPQMV"/>
<feature type="region of interest" description="Disordered" evidence="1">
    <location>
        <begin position="154"/>
        <end position="368"/>
    </location>
</feature>
<dbReference type="OrthoDB" id="10632313at2759"/>
<evidence type="ECO:0000256" key="3">
    <source>
        <dbReference type="SAM" id="SignalP"/>
    </source>
</evidence>
<dbReference type="AlphaFoldDB" id="V3ZN35"/>
<dbReference type="EMBL" id="KB203251">
    <property type="protein sequence ID" value="ESO85737.1"/>
    <property type="molecule type" value="Genomic_DNA"/>
</dbReference>
<keyword evidence="2" id="KW-1133">Transmembrane helix</keyword>
<gene>
    <name evidence="4" type="ORF">LOTGIDRAFT_167707</name>
</gene>
<feature type="compositionally biased region" description="Low complexity" evidence="1">
    <location>
        <begin position="345"/>
        <end position="356"/>
    </location>
</feature>
<feature type="compositionally biased region" description="Polar residues" evidence="1">
    <location>
        <begin position="218"/>
        <end position="288"/>
    </location>
</feature>
<protein>
    <recommendedName>
        <fullName evidence="6">ZP domain-containing protein</fullName>
    </recommendedName>
</protein>
<keyword evidence="3" id="KW-0732">Signal</keyword>
<dbReference type="HOGENOM" id="CLU_608729_0_0_1"/>
<keyword evidence="2" id="KW-0812">Transmembrane</keyword>
<feature type="chain" id="PRO_5004716420" description="ZP domain-containing protein" evidence="3">
    <location>
        <begin position="24"/>
        <end position="450"/>
    </location>
</feature>
<keyword evidence="2" id="KW-0472">Membrane</keyword>
<dbReference type="STRING" id="225164.V3ZN35"/>
<evidence type="ECO:0000313" key="5">
    <source>
        <dbReference type="Proteomes" id="UP000030746"/>
    </source>
</evidence>
<name>V3ZN35_LOTGI</name>
<dbReference type="Proteomes" id="UP000030746">
    <property type="component" value="Unassembled WGS sequence"/>
</dbReference>
<dbReference type="CTD" id="20240685"/>
<feature type="transmembrane region" description="Helical" evidence="2">
    <location>
        <begin position="374"/>
        <end position="398"/>
    </location>
</feature>
<evidence type="ECO:0000256" key="1">
    <source>
        <dbReference type="SAM" id="MobiDB-lite"/>
    </source>
</evidence>
<sequence>MENLFVFVAAYLTALICLTGVKGGVCPGYNIPVIWPCSEGTITGTKLLVDTSEIPIDKLQCNCKLTTTTNAIQISLIKAPDYRNCGTEIRFSTASSVEFGCFRSGTVVNTEFTKTVDIMVEKDNTISDIRHCFYIDSSTNSIANMSLTCSSHRSTAAPTTNITTPFTSTASTSTSPSPSSTPTVISTSSSATTAIPTTSTATPSQTVSVSTTQTSSAIPKSTSYSESTPFTNPITTDSKTTITSAEKMSDSTQKSSTAESVQTDITSRQPTATMTDSVPVTTDQVSEITTTDTEQDGKTTNSEGETKETSPISITNAVATEIGDSTVSGKTNSDSTVGSEKAPNTQQSTTSYTGTTPNNATLTDGDEGANPERLTVVIVIATIIGIILICVLVGAIYYQKKQKRKVSLNHRSGFTNMASTVDEEKATKVDSKNHIYDNPNLIPYGHIENT</sequence>
<evidence type="ECO:0008006" key="6">
    <source>
        <dbReference type="Google" id="ProtNLM"/>
    </source>
</evidence>
<feature type="compositionally biased region" description="Low complexity" evidence="1">
    <location>
        <begin position="154"/>
        <end position="217"/>
    </location>
</feature>
<proteinExistence type="predicted"/>
<dbReference type="KEGG" id="lgi:LOTGIDRAFT_167707"/>
<keyword evidence="5" id="KW-1185">Reference proteome</keyword>
<feature type="signal peptide" evidence="3">
    <location>
        <begin position="1"/>
        <end position="23"/>
    </location>
</feature>
<dbReference type="GeneID" id="20240685"/>
<evidence type="ECO:0000313" key="4">
    <source>
        <dbReference type="EMBL" id="ESO85737.1"/>
    </source>
</evidence>